<evidence type="ECO:0000256" key="4">
    <source>
        <dbReference type="RuleBase" id="RU003719"/>
    </source>
</evidence>
<dbReference type="InterPro" id="IPR029753">
    <property type="entry name" value="D-isomer_DH_CS"/>
</dbReference>
<comment type="similarity">
    <text evidence="1 4">Belongs to the D-isomer specific 2-hydroxyacid dehydrogenase family.</text>
</comment>
<feature type="domain" description="D-isomer specific 2-hydroxyacid dehydrogenase NAD-binding" evidence="6">
    <location>
        <begin position="117"/>
        <end position="293"/>
    </location>
</feature>
<evidence type="ECO:0000256" key="3">
    <source>
        <dbReference type="ARBA" id="ARBA00023027"/>
    </source>
</evidence>
<protein>
    <submittedName>
        <fullName evidence="7">Hydroxyacid dehydrogenase</fullName>
    </submittedName>
</protein>
<evidence type="ECO:0000313" key="7">
    <source>
        <dbReference type="EMBL" id="MDT8333425.1"/>
    </source>
</evidence>
<accession>A0ABU3ML64</accession>
<dbReference type="SUPFAM" id="SSF52283">
    <property type="entry name" value="Formate/glycerate dehydrogenase catalytic domain-like"/>
    <property type="match status" value="1"/>
</dbReference>
<dbReference type="SUPFAM" id="SSF51735">
    <property type="entry name" value="NAD(P)-binding Rossmann-fold domains"/>
    <property type="match status" value="1"/>
</dbReference>
<evidence type="ECO:0000313" key="8">
    <source>
        <dbReference type="Proteomes" id="UP001258945"/>
    </source>
</evidence>
<dbReference type="InterPro" id="IPR036291">
    <property type="entry name" value="NAD(P)-bd_dom_sf"/>
</dbReference>
<dbReference type="PANTHER" id="PTHR42789">
    <property type="entry name" value="D-ISOMER SPECIFIC 2-HYDROXYACID DEHYDROGENASE FAMILY PROTEIN (AFU_ORTHOLOGUE AFUA_6G10090)"/>
    <property type="match status" value="1"/>
</dbReference>
<evidence type="ECO:0000256" key="1">
    <source>
        <dbReference type="ARBA" id="ARBA00005854"/>
    </source>
</evidence>
<name>A0ABU3ML64_9PROT</name>
<proteinExistence type="inferred from homology"/>
<dbReference type="Proteomes" id="UP001258945">
    <property type="component" value="Unassembled WGS sequence"/>
</dbReference>
<dbReference type="Pfam" id="PF02826">
    <property type="entry name" value="2-Hacid_dh_C"/>
    <property type="match status" value="1"/>
</dbReference>
<dbReference type="CDD" id="cd12173">
    <property type="entry name" value="PGDH_4"/>
    <property type="match status" value="1"/>
</dbReference>
<dbReference type="EMBL" id="JAVVDO010000054">
    <property type="protein sequence ID" value="MDT8333425.1"/>
    <property type="molecule type" value="Genomic_DNA"/>
</dbReference>
<dbReference type="RefSeq" id="WP_314284823.1">
    <property type="nucleotide sequence ID" value="NZ_JAVVDO010000054.1"/>
</dbReference>
<evidence type="ECO:0000256" key="2">
    <source>
        <dbReference type="ARBA" id="ARBA00023002"/>
    </source>
</evidence>
<gene>
    <name evidence="7" type="ORF">RQ831_20440</name>
</gene>
<dbReference type="PROSITE" id="PS00670">
    <property type="entry name" value="D_2_HYDROXYACID_DH_2"/>
    <property type="match status" value="1"/>
</dbReference>
<evidence type="ECO:0000259" key="6">
    <source>
        <dbReference type="Pfam" id="PF02826"/>
    </source>
</evidence>
<reference evidence="7 8" key="1">
    <citation type="journal article" date="2019" name="Microb. Pathog.">
        <title>Comparison of VITEK 2, MALDI-TOF MS, 16S rRNA gene sequencing, and whole-genome sequencing for identification of Roseomonas mucosa.</title>
        <authorList>
            <person name="Rudolph W.W."/>
            <person name="Gunzer F."/>
            <person name="Trauth M."/>
            <person name="Bunk B."/>
            <person name="Bigge R."/>
            <person name="Schrottner P."/>
        </authorList>
    </citation>
    <scope>NUCLEOTIDE SEQUENCE [LARGE SCALE GENOMIC DNA]</scope>
    <source>
        <strain evidence="7 8">DSM 103800</strain>
    </source>
</reference>
<dbReference type="InterPro" id="IPR006140">
    <property type="entry name" value="D-isomer_DH_NAD-bd"/>
</dbReference>
<dbReference type="InterPro" id="IPR006139">
    <property type="entry name" value="D-isomer_2_OHA_DH_cat_dom"/>
</dbReference>
<feature type="domain" description="D-isomer specific 2-hydroxyacid dehydrogenase catalytic" evidence="5">
    <location>
        <begin position="41"/>
        <end position="325"/>
    </location>
</feature>
<keyword evidence="3" id="KW-0520">NAD</keyword>
<dbReference type="InterPro" id="IPR050857">
    <property type="entry name" value="D-2-hydroxyacid_DH"/>
</dbReference>
<dbReference type="Pfam" id="PF00389">
    <property type="entry name" value="2-Hacid_dh"/>
    <property type="match status" value="1"/>
</dbReference>
<keyword evidence="8" id="KW-1185">Reference proteome</keyword>
<dbReference type="PANTHER" id="PTHR42789:SF1">
    <property type="entry name" value="D-ISOMER SPECIFIC 2-HYDROXYACID DEHYDROGENASE FAMILY PROTEIN (AFU_ORTHOLOGUE AFUA_6G10090)"/>
    <property type="match status" value="1"/>
</dbReference>
<keyword evidence="2 4" id="KW-0560">Oxidoreductase</keyword>
<evidence type="ECO:0000259" key="5">
    <source>
        <dbReference type="Pfam" id="PF00389"/>
    </source>
</evidence>
<dbReference type="Gene3D" id="3.40.50.720">
    <property type="entry name" value="NAD(P)-binding Rossmann-like Domain"/>
    <property type="match status" value="2"/>
</dbReference>
<comment type="caution">
    <text evidence="7">The sequence shown here is derived from an EMBL/GenBank/DDBJ whole genome shotgun (WGS) entry which is preliminary data.</text>
</comment>
<organism evidence="7 8">
    <name type="scientific">Roseomonas gilardii</name>
    <dbReference type="NCBI Taxonomy" id="257708"/>
    <lineage>
        <taxon>Bacteria</taxon>
        <taxon>Pseudomonadati</taxon>
        <taxon>Pseudomonadota</taxon>
        <taxon>Alphaproteobacteria</taxon>
        <taxon>Acetobacterales</taxon>
        <taxon>Roseomonadaceae</taxon>
        <taxon>Roseomonas</taxon>
    </lineage>
</organism>
<sequence length="342" mass="36623">MGSSKIVARFDLWYHPAMAEAFAAEPGLELLTLPLAAEDSLAQLARAHAYQISSAKDELPRQWFADAALLRECPRLLCVSTNGAGYDTVDVPACTDAGVLVVNQAGANAQAVAEHTLGLMLGLTKRVVETDRMLRTERGFSREDLMGQELSGRTLGLVGIGHVGRRVAAIAAAFGMTVLATDPDLPPEEIGRRGAEPVLFGELLARADIVSLHCPRRPETLGLMDDAAFARMRPGALFVSTARGGIHDEAALERALRSGHLGGAGLDVWEVEPPPMDHPLLGLRNVIATFHTAGVTGEARRNMALSAATQVIAALHGERPPHVVNPEVWPRFLERRDKVLGA</sequence>